<keyword evidence="3" id="KW-0862">Zinc</keyword>
<dbReference type="InterPro" id="IPR036397">
    <property type="entry name" value="RNaseH_sf"/>
</dbReference>
<evidence type="ECO:0000313" key="7">
    <source>
        <dbReference type="EMBL" id="GFO00191.1"/>
    </source>
</evidence>
<dbReference type="AlphaFoldDB" id="A0AAV3ZM36"/>
<dbReference type="InterPro" id="IPR010666">
    <property type="entry name" value="Znf_GRF"/>
</dbReference>
<dbReference type="EMBL" id="BLXT01003059">
    <property type="protein sequence ID" value="GFO00191.1"/>
    <property type="molecule type" value="Genomic_DNA"/>
</dbReference>
<gene>
    <name evidence="7" type="ORF">PoB_002669600</name>
</gene>
<protein>
    <submittedName>
        <fullName evidence="7">Eri1 exoribonuclease 2-like</fullName>
    </submittedName>
</protein>
<keyword evidence="2 4" id="KW-0863">Zinc-finger</keyword>
<accession>A0AAV3ZM36</accession>
<evidence type="ECO:0000256" key="5">
    <source>
        <dbReference type="SAM" id="MobiDB-lite"/>
    </source>
</evidence>
<feature type="compositionally biased region" description="Polar residues" evidence="5">
    <location>
        <begin position="61"/>
        <end position="70"/>
    </location>
</feature>
<dbReference type="Proteomes" id="UP000735302">
    <property type="component" value="Unassembled WGS sequence"/>
</dbReference>
<feature type="domain" description="GRF-type" evidence="6">
    <location>
        <begin position="462"/>
        <end position="511"/>
    </location>
</feature>
<organism evidence="7 8">
    <name type="scientific">Plakobranchus ocellatus</name>
    <dbReference type="NCBI Taxonomy" id="259542"/>
    <lineage>
        <taxon>Eukaryota</taxon>
        <taxon>Metazoa</taxon>
        <taxon>Spiralia</taxon>
        <taxon>Lophotrochozoa</taxon>
        <taxon>Mollusca</taxon>
        <taxon>Gastropoda</taxon>
        <taxon>Heterobranchia</taxon>
        <taxon>Euthyneura</taxon>
        <taxon>Panpulmonata</taxon>
        <taxon>Sacoglossa</taxon>
        <taxon>Placobranchoidea</taxon>
        <taxon>Plakobranchidae</taxon>
        <taxon>Plakobranchus</taxon>
    </lineage>
</organism>
<evidence type="ECO:0000256" key="3">
    <source>
        <dbReference type="ARBA" id="ARBA00022833"/>
    </source>
</evidence>
<evidence type="ECO:0000256" key="2">
    <source>
        <dbReference type="ARBA" id="ARBA00022771"/>
    </source>
</evidence>
<proteinExistence type="predicted"/>
<dbReference type="GO" id="GO:0008270">
    <property type="term" value="F:zinc ion binding"/>
    <property type="evidence" value="ECO:0007669"/>
    <property type="project" value="UniProtKB-KW"/>
</dbReference>
<dbReference type="Gene3D" id="3.30.420.10">
    <property type="entry name" value="Ribonuclease H-like superfamily/Ribonuclease H"/>
    <property type="match status" value="1"/>
</dbReference>
<reference evidence="7 8" key="1">
    <citation type="journal article" date="2021" name="Elife">
        <title>Chloroplast acquisition without the gene transfer in kleptoplastic sea slugs, Plakobranchus ocellatus.</title>
        <authorList>
            <person name="Maeda T."/>
            <person name="Takahashi S."/>
            <person name="Yoshida T."/>
            <person name="Shimamura S."/>
            <person name="Takaki Y."/>
            <person name="Nagai Y."/>
            <person name="Toyoda A."/>
            <person name="Suzuki Y."/>
            <person name="Arimoto A."/>
            <person name="Ishii H."/>
            <person name="Satoh N."/>
            <person name="Nishiyama T."/>
            <person name="Hasebe M."/>
            <person name="Maruyama T."/>
            <person name="Minagawa J."/>
            <person name="Obokata J."/>
            <person name="Shigenobu S."/>
        </authorList>
    </citation>
    <scope>NUCLEOTIDE SEQUENCE [LARGE SCALE GENOMIC DNA]</scope>
</reference>
<feature type="region of interest" description="Disordered" evidence="5">
    <location>
        <begin position="47"/>
        <end position="70"/>
    </location>
</feature>
<feature type="region of interest" description="Disordered" evidence="5">
    <location>
        <begin position="329"/>
        <end position="351"/>
    </location>
</feature>
<sequence length="556" mass="60660">MLTLYISGLDDARNTAKLAWKMMCDGCIMAVTKTLKKDKNGAYERFSVPPKPLNPAANRSCEANESKTNNNSVKSKTPFVILKDACQTDCFTSREKADFVQSQLSVRNQNVPFMIQKSFPSGGKNNDILLRESSGLAPCKSSPLGNLVYLATDKITFSVAKENKNLDLSSKSSDSKDVDNLLSLRRSPRGLKKTSSSCKIFGNKDIVTKCLASKSCKDPLVTTVKSCENLSHFKGSSIGEKCVSQQLLSVNVPKDPEIANESTHAKLSSKYKMEATTSSKKSTEAYQNDSFKMIESAASSGCKTHQDSNQICKLRNQTVLSPKAFVTNKGDSASVQSSNTSVNHGVESDSLTMPVSSNRTLLYRSFKSPLLETLNCQSNIGSHSEATVRNNSGIFITKPNSNTSLYQSKSFSHPHKSMNLSPYKTAKPSLNSSFSAASASFKTPNLAPARSAASMRATPPLCLCGRRSKRRQVQNCGPNMGRLFFTCSISRPGSAENARSGCGFFQWELPGQYLQDKSSKPVLAQSFVHHSNKTINNNMRVSLSASFGMRPKKFSL</sequence>
<dbReference type="PROSITE" id="PS51999">
    <property type="entry name" value="ZF_GRF"/>
    <property type="match status" value="1"/>
</dbReference>
<evidence type="ECO:0000259" key="6">
    <source>
        <dbReference type="PROSITE" id="PS51999"/>
    </source>
</evidence>
<evidence type="ECO:0000256" key="1">
    <source>
        <dbReference type="ARBA" id="ARBA00022723"/>
    </source>
</evidence>
<evidence type="ECO:0000313" key="8">
    <source>
        <dbReference type="Proteomes" id="UP000735302"/>
    </source>
</evidence>
<evidence type="ECO:0000256" key="4">
    <source>
        <dbReference type="PROSITE-ProRule" id="PRU01343"/>
    </source>
</evidence>
<keyword evidence="1" id="KW-0479">Metal-binding</keyword>
<keyword evidence="8" id="KW-1185">Reference proteome</keyword>
<dbReference type="Pfam" id="PF06839">
    <property type="entry name" value="Zn_ribbon_GRF"/>
    <property type="match status" value="1"/>
</dbReference>
<name>A0AAV3ZM36_9GAST</name>
<comment type="caution">
    <text evidence="7">The sequence shown here is derived from an EMBL/GenBank/DDBJ whole genome shotgun (WGS) entry which is preliminary data.</text>
</comment>
<dbReference type="GO" id="GO:0003676">
    <property type="term" value="F:nucleic acid binding"/>
    <property type="evidence" value="ECO:0007669"/>
    <property type="project" value="InterPro"/>
</dbReference>